<dbReference type="Proteomes" id="UP000077051">
    <property type="component" value="Unassembled WGS sequence"/>
</dbReference>
<dbReference type="EMBL" id="AMYB01000004">
    <property type="protein sequence ID" value="OAD03865.1"/>
    <property type="molecule type" value="Genomic_DNA"/>
</dbReference>
<accession>A0A168LRB2</accession>
<gene>
    <name evidence="2" type="ORF">MUCCIDRAFT_110741</name>
</gene>
<sequence>MPAASEAQQKQPSVEKKRLLVEGQEGIVEDYWATVEIDYEELDDEDSDQVCLPDSLRSPQRD</sequence>
<reference evidence="2 3" key="1">
    <citation type="submission" date="2015-06" db="EMBL/GenBank/DDBJ databases">
        <title>Expansion of signal transduction pathways in fungi by whole-genome duplication.</title>
        <authorList>
            <consortium name="DOE Joint Genome Institute"/>
            <person name="Corrochano L.M."/>
            <person name="Kuo A."/>
            <person name="Marcet-Houben M."/>
            <person name="Polaino S."/>
            <person name="Salamov A."/>
            <person name="Villalobos J.M."/>
            <person name="Alvarez M.I."/>
            <person name="Avalos J."/>
            <person name="Benito E.P."/>
            <person name="Benoit I."/>
            <person name="Burger G."/>
            <person name="Camino L.P."/>
            <person name="Canovas D."/>
            <person name="Cerda-Olmedo E."/>
            <person name="Cheng J.-F."/>
            <person name="Dominguez A."/>
            <person name="Elias M."/>
            <person name="Eslava A.P."/>
            <person name="Glaser F."/>
            <person name="Grimwood J."/>
            <person name="Gutierrez G."/>
            <person name="Heitman J."/>
            <person name="Henrissat B."/>
            <person name="Iturriaga E.A."/>
            <person name="Lang B.F."/>
            <person name="Lavin J.L."/>
            <person name="Lee S."/>
            <person name="Li W."/>
            <person name="Lindquist E."/>
            <person name="Lopez-Garcia S."/>
            <person name="Luque E.M."/>
            <person name="Marcos A.T."/>
            <person name="Martin J."/>
            <person name="Mccluskey K."/>
            <person name="Medina H.R."/>
            <person name="Miralles-Duran A."/>
            <person name="Miyazaki A."/>
            <person name="Munoz-Torres E."/>
            <person name="Oguiza J.A."/>
            <person name="Ohm R."/>
            <person name="Olmedo M."/>
            <person name="Orejas M."/>
            <person name="Ortiz-Castellanos L."/>
            <person name="Pisabarro A.G."/>
            <person name="Rodriguez-Romero J."/>
            <person name="Ruiz-Herrera J."/>
            <person name="Ruiz-Vazquez R."/>
            <person name="Sanz C."/>
            <person name="Schackwitz W."/>
            <person name="Schmutz J."/>
            <person name="Shahriari M."/>
            <person name="Shelest E."/>
            <person name="Silva-Franco F."/>
            <person name="Soanes D."/>
            <person name="Syed K."/>
            <person name="Tagua V.G."/>
            <person name="Talbot N.J."/>
            <person name="Thon M."/>
            <person name="De Vries R.P."/>
            <person name="Wiebenga A."/>
            <person name="Yadav J.S."/>
            <person name="Braun E.L."/>
            <person name="Baker S."/>
            <person name="Garre V."/>
            <person name="Horwitz B."/>
            <person name="Torres-Martinez S."/>
            <person name="Idnurm A."/>
            <person name="Herrera-Estrella A."/>
            <person name="Gabaldon T."/>
            <person name="Grigoriev I.V."/>
        </authorList>
    </citation>
    <scope>NUCLEOTIDE SEQUENCE [LARGE SCALE GENOMIC DNA]</scope>
    <source>
        <strain evidence="2 3">CBS 277.49</strain>
    </source>
</reference>
<evidence type="ECO:0000313" key="3">
    <source>
        <dbReference type="Proteomes" id="UP000077051"/>
    </source>
</evidence>
<evidence type="ECO:0000313" key="2">
    <source>
        <dbReference type="EMBL" id="OAD03865.1"/>
    </source>
</evidence>
<dbReference type="AlphaFoldDB" id="A0A168LRB2"/>
<dbReference type="VEuPathDB" id="FungiDB:MUCCIDRAFT_110741"/>
<organism evidence="2 3">
    <name type="scientific">Mucor lusitanicus CBS 277.49</name>
    <dbReference type="NCBI Taxonomy" id="747725"/>
    <lineage>
        <taxon>Eukaryota</taxon>
        <taxon>Fungi</taxon>
        <taxon>Fungi incertae sedis</taxon>
        <taxon>Mucoromycota</taxon>
        <taxon>Mucoromycotina</taxon>
        <taxon>Mucoromycetes</taxon>
        <taxon>Mucorales</taxon>
        <taxon>Mucorineae</taxon>
        <taxon>Mucoraceae</taxon>
        <taxon>Mucor</taxon>
    </lineage>
</organism>
<comment type="caution">
    <text evidence="2">The sequence shown here is derived from an EMBL/GenBank/DDBJ whole genome shotgun (WGS) entry which is preliminary data.</text>
</comment>
<feature type="region of interest" description="Disordered" evidence="1">
    <location>
        <begin position="40"/>
        <end position="62"/>
    </location>
</feature>
<proteinExistence type="predicted"/>
<evidence type="ECO:0000256" key="1">
    <source>
        <dbReference type="SAM" id="MobiDB-lite"/>
    </source>
</evidence>
<keyword evidence="3" id="KW-1185">Reference proteome</keyword>
<name>A0A168LRB2_MUCCL</name>
<protein>
    <submittedName>
        <fullName evidence="2">Uncharacterized protein</fullName>
    </submittedName>
</protein>